<dbReference type="KEGG" id="vg:20098313"/>
<organism evidence="2 3">
    <name type="scientific">Penaeus monodon nudivirus</name>
    <dbReference type="NCBI Taxonomy" id="1529056"/>
    <lineage>
        <taxon>Viruses</taxon>
        <taxon>Viruses incertae sedis</taxon>
        <taxon>Naldaviricetes</taxon>
        <taxon>Lefavirales</taxon>
        <taxon>Nudiviridae</taxon>
        <taxon>Gammanudivirus</taxon>
        <taxon>Gammanudivirus pemonodonis</taxon>
    </lineage>
</organism>
<keyword evidence="1" id="KW-0472">Membrane</keyword>
<evidence type="ECO:0000256" key="1">
    <source>
        <dbReference type="SAM" id="Phobius"/>
    </source>
</evidence>
<dbReference type="Proteomes" id="UP000203413">
    <property type="component" value="Segment"/>
</dbReference>
<accession>A0A076FDR2</accession>
<evidence type="ECO:0000313" key="2">
    <source>
        <dbReference type="EMBL" id="AII15795.1"/>
    </source>
</evidence>
<dbReference type="RefSeq" id="YP_009051845.1">
    <property type="nucleotide sequence ID" value="NC_024692.1"/>
</dbReference>
<protein>
    <submittedName>
        <fullName evidence="2">Uncharacterized protein</fullName>
    </submittedName>
</protein>
<gene>
    <name evidence="2" type="ORF">PmNV_007</name>
</gene>
<keyword evidence="1" id="KW-1133">Transmembrane helix</keyword>
<proteinExistence type="predicted"/>
<feature type="transmembrane region" description="Helical" evidence="1">
    <location>
        <begin position="20"/>
        <end position="41"/>
    </location>
</feature>
<sequence>MTHDEYYIKYLQSMFGNASISFFGIILSIVTLILLSIIVLLNSTTVFMLPNVTTEGTTVKLPTTKHVIV</sequence>
<keyword evidence="3" id="KW-1185">Reference proteome</keyword>
<dbReference type="GeneID" id="20098313"/>
<evidence type="ECO:0000313" key="3">
    <source>
        <dbReference type="Proteomes" id="UP000203413"/>
    </source>
</evidence>
<dbReference type="EMBL" id="KJ184318">
    <property type="protein sequence ID" value="AII15795.1"/>
    <property type="molecule type" value="Genomic_DNA"/>
</dbReference>
<name>A0A076FDR2_9VIRU</name>
<reference evidence="2 3" key="1">
    <citation type="journal article" date="2014" name="BMC Genomics">
        <title>The genome and occlusion bodies of marine Penaeus monodon nudivirus (PmNV, also known as MBV and PemoNPV) suggest that it should be assigned to a new nudivirus genus that is distinct from the terrestrial nudiviruses.</title>
        <authorList>
            <person name="Yang Y.T."/>
            <person name="Lee D.Y."/>
            <person name="Wang Y."/>
            <person name="Hu J.M."/>
            <person name="Li W.H."/>
            <person name="Leu J.H."/>
            <person name="Chang G.D."/>
            <person name="Ke H.M."/>
            <person name="Kang S.T."/>
            <person name="Lin S.S."/>
            <person name="Kou G.H."/>
            <person name="Lo C.F."/>
        </authorList>
    </citation>
    <scope>NUCLEOTIDE SEQUENCE [LARGE SCALE GENOMIC DNA]</scope>
    <source>
        <strain evidence="2">Indonesia</strain>
    </source>
</reference>
<keyword evidence="1" id="KW-0812">Transmembrane</keyword>